<comment type="similarity">
    <text evidence="3">Belongs to the peptidase M28 family.</text>
</comment>
<keyword evidence="5" id="KW-0472">Membrane</keyword>
<evidence type="ECO:0000256" key="5">
    <source>
        <dbReference type="SAM" id="Phobius"/>
    </source>
</evidence>
<keyword evidence="10" id="KW-1185">Reference proteome</keyword>
<gene>
    <name evidence="9" type="primary">Dsim\GD10865</name>
    <name evidence="9" type="ORF">Dsim_GD10865</name>
</gene>
<sequence length="417" mass="47229">MWNMYQGIQNVIVKLSTKESQSESYLLINSHFDSKPGSPGSGDDGVMVVVMLEVLRQMATSETPFQHGIIFLFNGAEENALQGAHGFITQHKWAPNCSVVSFQVIPFCYFSYLFYMLLVVFFPITGRNGISSNPDLIIALLCGICTYFALGFVAQFINVFRWPKLILLGLGVVTFIFCMIAVSEVGFPYRPKTNVMRVNFMQTKRIFYDYDGAVTHSDSGYYFIYQDRRSLSPLKDFNVNLTGLTSMEPDCDKYVMCGAPCFNFCGGRRRAGWLPREVSIPGDITLELLEKSVLPDGKTTRFEFKLTGPPQMNVFIQPVGVAKVRDWSFDRKLLEDTYEPPYVAYISYGIDDSPLKFFVELAKSDGDLSGPLMELGVVGHFISYEFERDAHAKEFLSDLPNYVHAMEWPAIFKGYIF</sequence>
<dbReference type="OMA" id="PQDENIL"/>
<evidence type="ECO:0000256" key="1">
    <source>
        <dbReference type="ARBA" id="ARBA00001947"/>
    </source>
</evidence>
<name>B4QCT7_DROSI</name>
<dbReference type="Pfam" id="PF22248">
    <property type="entry name" value="ERMP1_C"/>
    <property type="match status" value="1"/>
</dbReference>
<feature type="domain" description="Endoplasmic reticulum metallopeptidase 1/1-A TM" evidence="8">
    <location>
        <begin position="104"/>
        <end position="178"/>
    </location>
</feature>
<dbReference type="GO" id="GO:0008235">
    <property type="term" value="F:metalloexopeptidase activity"/>
    <property type="evidence" value="ECO:0007669"/>
    <property type="project" value="InterPro"/>
</dbReference>
<dbReference type="GO" id="GO:0006508">
    <property type="term" value="P:proteolysis"/>
    <property type="evidence" value="ECO:0007669"/>
    <property type="project" value="InterPro"/>
</dbReference>
<dbReference type="STRING" id="7240.B4QCT7"/>
<dbReference type="Pfam" id="PF22249">
    <property type="entry name" value="ERMP1-TM"/>
    <property type="match status" value="1"/>
</dbReference>
<evidence type="ECO:0000256" key="2">
    <source>
        <dbReference type="ARBA" id="ARBA00004477"/>
    </source>
</evidence>
<reference evidence="9 10" key="1">
    <citation type="journal article" date="2007" name="Nature">
        <title>Evolution of genes and genomes on the Drosophila phylogeny.</title>
        <authorList>
            <consortium name="Drosophila 12 Genomes Consortium"/>
            <person name="Clark A.G."/>
            <person name="Eisen M.B."/>
            <person name="Smith D.R."/>
            <person name="Bergman C.M."/>
            <person name="Oliver B."/>
            <person name="Markow T.A."/>
            <person name="Kaufman T.C."/>
            <person name="Kellis M."/>
            <person name="Gelbart W."/>
            <person name="Iyer V.N."/>
            <person name="Pollard D.A."/>
            <person name="Sackton T.B."/>
            <person name="Larracuente A.M."/>
            <person name="Singh N.D."/>
            <person name="Abad J.P."/>
            <person name="Abt D.N."/>
            <person name="Adryan B."/>
            <person name="Aguade M."/>
            <person name="Akashi H."/>
            <person name="Anderson W.W."/>
            <person name="Aquadro C.F."/>
            <person name="Ardell D.H."/>
            <person name="Arguello R."/>
            <person name="Artieri C.G."/>
            <person name="Barbash D.A."/>
            <person name="Barker D."/>
            <person name="Barsanti P."/>
            <person name="Batterham P."/>
            <person name="Batzoglou S."/>
            <person name="Begun D."/>
            <person name="Bhutkar A."/>
            <person name="Blanco E."/>
            <person name="Bosak S.A."/>
            <person name="Bradley R.K."/>
            <person name="Brand A.D."/>
            <person name="Brent M.R."/>
            <person name="Brooks A.N."/>
            <person name="Brown R.H."/>
            <person name="Butlin R.K."/>
            <person name="Caggese C."/>
            <person name="Calvi B.R."/>
            <person name="Bernardo de Carvalho A."/>
            <person name="Caspi A."/>
            <person name="Castrezana S."/>
            <person name="Celniker S.E."/>
            <person name="Chang J.L."/>
            <person name="Chapple C."/>
            <person name="Chatterji S."/>
            <person name="Chinwalla A."/>
            <person name="Civetta A."/>
            <person name="Clifton S.W."/>
            <person name="Comeron J.M."/>
            <person name="Costello J.C."/>
            <person name="Coyne J.A."/>
            <person name="Daub J."/>
            <person name="David R.G."/>
            <person name="Delcher A.L."/>
            <person name="Delehaunty K."/>
            <person name="Do C.B."/>
            <person name="Ebling H."/>
            <person name="Edwards K."/>
            <person name="Eickbush T."/>
            <person name="Evans J.D."/>
            <person name="Filipski A."/>
            <person name="Findeiss S."/>
            <person name="Freyhult E."/>
            <person name="Fulton L."/>
            <person name="Fulton R."/>
            <person name="Garcia A.C."/>
            <person name="Gardiner A."/>
            <person name="Garfield D.A."/>
            <person name="Garvin B.E."/>
            <person name="Gibson G."/>
            <person name="Gilbert D."/>
            <person name="Gnerre S."/>
            <person name="Godfrey J."/>
            <person name="Good R."/>
            <person name="Gotea V."/>
            <person name="Gravely B."/>
            <person name="Greenberg A.J."/>
            <person name="Griffiths-Jones S."/>
            <person name="Gross S."/>
            <person name="Guigo R."/>
            <person name="Gustafson E.A."/>
            <person name="Haerty W."/>
            <person name="Hahn M.W."/>
            <person name="Halligan D.L."/>
            <person name="Halpern A.L."/>
            <person name="Halter G.M."/>
            <person name="Han M.V."/>
            <person name="Heger A."/>
            <person name="Hillier L."/>
            <person name="Hinrichs A.S."/>
            <person name="Holmes I."/>
            <person name="Hoskins R.A."/>
            <person name="Hubisz M.J."/>
            <person name="Hultmark D."/>
            <person name="Huntley M.A."/>
            <person name="Jaffe D.B."/>
            <person name="Jagadeeshan S."/>
            <person name="Jeck W.R."/>
            <person name="Johnson J."/>
            <person name="Jones C.D."/>
            <person name="Jordan W.C."/>
            <person name="Karpen G.H."/>
            <person name="Kataoka E."/>
            <person name="Keightley P.D."/>
            <person name="Kheradpour P."/>
            <person name="Kirkness E.F."/>
            <person name="Koerich L.B."/>
            <person name="Kristiansen K."/>
            <person name="Kudrna D."/>
            <person name="Kulathinal R.J."/>
            <person name="Kumar S."/>
            <person name="Kwok R."/>
            <person name="Lander E."/>
            <person name="Langley C.H."/>
            <person name="Lapoint R."/>
            <person name="Lazzaro B.P."/>
            <person name="Lee S.J."/>
            <person name="Levesque L."/>
            <person name="Li R."/>
            <person name="Lin C.F."/>
            <person name="Lin M.F."/>
            <person name="Lindblad-Toh K."/>
            <person name="Llopart A."/>
            <person name="Long M."/>
            <person name="Low L."/>
            <person name="Lozovsky E."/>
            <person name="Lu J."/>
            <person name="Luo M."/>
            <person name="Machado C.A."/>
            <person name="Makalowski W."/>
            <person name="Marzo M."/>
            <person name="Matsuda M."/>
            <person name="Matzkin L."/>
            <person name="McAllister B."/>
            <person name="McBride C.S."/>
            <person name="McKernan B."/>
            <person name="McKernan K."/>
            <person name="Mendez-Lago M."/>
            <person name="Minx P."/>
            <person name="Mollenhauer M.U."/>
            <person name="Montooth K."/>
            <person name="Mount S.M."/>
            <person name="Mu X."/>
            <person name="Myers E."/>
            <person name="Negre B."/>
            <person name="Newfeld S."/>
            <person name="Nielsen R."/>
            <person name="Noor M.A."/>
            <person name="O'Grady P."/>
            <person name="Pachter L."/>
            <person name="Papaceit M."/>
            <person name="Parisi M.J."/>
            <person name="Parisi M."/>
            <person name="Parts L."/>
            <person name="Pedersen J.S."/>
            <person name="Pesole G."/>
            <person name="Phillippy A.M."/>
            <person name="Ponting C.P."/>
            <person name="Pop M."/>
            <person name="Porcelli D."/>
            <person name="Powell J.R."/>
            <person name="Prohaska S."/>
            <person name="Pruitt K."/>
            <person name="Puig M."/>
            <person name="Quesneville H."/>
            <person name="Ram K.R."/>
            <person name="Rand D."/>
            <person name="Rasmussen M.D."/>
            <person name="Reed L.K."/>
            <person name="Reenan R."/>
            <person name="Reily A."/>
            <person name="Remington K.A."/>
            <person name="Rieger T.T."/>
            <person name="Ritchie M.G."/>
            <person name="Robin C."/>
            <person name="Rogers Y.H."/>
            <person name="Rohde C."/>
            <person name="Rozas J."/>
            <person name="Rubenfield M.J."/>
            <person name="Ruiz A."/>
            <person name="Russo S."/>
            <person name="Salzberg S.L."/>
            <person name="Sanchez-Gracia A."/>
            <person name="Saranga D.J."/>
            <person name="Sato H."/>
            <person name="Schaeffer S.W."/>
            <person name="Schatz M.C."/>
            <person name="Schlenke T."/>
            <person name="Schwartz R."/>
            <person name="Segarra C."/>
            <person name="Singh R.S."/>
            <person name="Sirot L."/>
            <person name="Sirota M."/>
            <person name="Sisneros N.B."/>
            <person name="Smith C.D."/>
            <person name="Smith T.F."/>
            <person name="Spieth J."/>
            <person name="Stage D.E."/>
            <person name="Stark A."/>
            <person name="Stephan W."/>
            <person name="Strausberg R.L."/>
            <person name="Strempel S."/>
            <person name="Sturgill D."/>
            <person name="Sutton G."/>
            <person name="Sutton G.G."/>
            <person name="Tao W."/>
            <person name="Teichmann S."/>
            <person name="Tobari Y.N."/>
            <person name="Tomimura Y."/>
            <person name="Tsolas J.M."/>
            <person name="Valente V.L."/>
            <person name="Venter E."/>
            <person name="Venter J.C."/>
            <person name="Vicario S."/>
            <person name="Vieira F.G."/>
            <person name="Vilella A.J."/>
            <person name="Villasante A."/>
            <person name="Walenz B."/>
            <person name="Wang J."/>
            <person name="Wasserman M."/>
            <person name="Watts T."/>
            <person name="Wilson D."/>
            <person name="Wilson R.K."/>
            <person name="Wing R.A."/>
            <person name="Wolfner M.F."/>
            <person name="Wong A."/>
            <person name="Wong G.K."/>
            <person name="Wu C.I."/>
            <person name="Wu G."/>
            <person name="Yamamoto D."/>
            <person name="Yang H.P."/>
            <person name="Yang S.P."/>
            <person name="Yorke J.A."/>
            <person name="Yoshida K."/>
            <person name="Zdobnov E."/>
            <person name="Zhang P."/>
            <person name="Zhang Y."/>
            <person name="Zimin A.V."/>
            <person name="Baldwin J."/>
            <person name="Abdouelleil A."/>
            <person name="Abdulkadir J."/>
            <person name="Abebe A."/>
            <person name="Abera B."/>
            <person name="Abreu J."/>
            <person name="Acer S.C."/>
            <person name="Aftuck L."/>
            <person name="Alexander A."/>
            <person name="An P."/>
            <person name="Anderson E."/>
            <person name="Anderson S."/>
            <person name="Arachi H."/>
            <person name="Azer M."/>
            <person name="Bachantsang P."/>
            <person name="Barry A."/>
            <person name="Bayul T."/>
            <person name="Berlin A."/>
            <person name="Bessette D."/>
            <person name="Bloom T."/>
            <person name="Blye J."/>
            <person name="Boguslavskiy L."/>
            <person name="Bonnet C."/>
            <person name="Boukhgalter B."/>
            <person name="Bourzgui I."/>
            <person name="Brown A."/>
            <person name="Cahill P."/>
            <person name="Channer S."/>
            <person name="Cheshatsang Y."/>
            <person name="Chuda L."/>
            <person name="Citroen M."/>
            <person name="Collymore A."/>
            <person name="Cooke P."/>
            <person name="Costello M."/>
            <person name="D'Aco K."/>
            <person name="Daza R."/>
            <person name="De Haan G."/>
            <person name="DeGray S."/>
            <person name="DeMaso C."/>
            <person name="Dhargay N."/>
            <person name="Dooley K."/>
            <person name="Dooley E."/>
            <person name="Doricent M."/>
            <person name="Dorje P."/>
            <person name="Dorjee K."/>
            <person name="Dupes A."/>
            <person name="Elong R."/>
            <person name="Falk J."/>
            <person name="Farina A."/>
            <person name="Faro S."/>
            <person name="Ferguson D."/>
            <person name="Fisher S."/>
            <person name="Foley C.D."/>
            <person name="Franke A."/>
            <person name="Friedrich D."/>
            <person name="Gadbois L."/>
            <person name="Gearin G."/>
            <person name="Gearin C.R."/>
            <person name="Giannoukos G."/>
            <person name="Goode T."/>
            <person name="Graham J."/>
            <person name="Grandbois E."/>
            <person name="Grewal S."/>
            <person name="Gyaltsen K."/>
            <person name="Hafez N."/>
            <person name="Hagos B."/>
            <person name="Hall J."/>
            <person name="Henson C."/>
            <person name="Hollinger A."/>
            <person name="Honan T."/>
            <person name="Huard M.D."/>
            <person name="Hughes L."/>
            <person name="Hurhula B."/>
            <person name="Husby M.E."/>
            <person name="Kamat A."/>
            <person name="Kanga B."/>
            <person name="Kashin S."/>
            <person name="Khazanovich D."/>
            <person name="Kisner P."/>
            <person name="Lance K."/>
            <person name="Lara M."/>
            <person name="Lee W."/>
            <person name="Lennon N."/>
            <person name="Letendre F."/>
            <person name="LeVine R."/>
            <person name="Lipovsky A."/>
            <person name="Liu X."/>
            <person name="Liu J."/>
            <person name="Liu S."/>
            <person name="Lokyitsang T."/>
            <person name="Lokyitsang Y."/>
            <person name="Lubonja R."/>
            <person name="Lui A."/>
            <person name="MacDonald P."/>
            <person name="Magnisalis V."/>
            <person name="Maru K."/>
            <person name="Matthews C."/>
            <person name="McCusker W."/>
            <person name="McDonough S."/>
            <person name="Mehta T."/>
            <person name="Meldrim J."/>
            <person name="Meneus L."/>
            <person name="Mihai O."/>
            <person name="Mihalev A."/>
            <person name="Mihova T."/>
            <person name="Mittelman R."/>
            <person name="Mlenga V."/>
            <person name="Montmayeur A."/>
            <person name="Mulrain L."/>
            <person name="Navidi A."/>
            <person name="Naylor J."/>
            <person name="Negash T."/>
            <person name="Nguyen T."/>
            <person name="Nguyen N."/>
            <person name="Nicol R."/>
            <person name="Norbu C."/>
            <person name="Norbu N."/>
            <person name="Novod N."/>
            <person name="O'Neill B."/>
            <person name="Osman S."/>
            <person name="Markiewicz E."/>
            <person name="Oyono O.L."/>
            <person name="Patti C."/>
            <person name="Phunkhang P."/>
            <person name="Pierre F."/>
            <person name="Priest M."/>
            <person name="Raghuraman S."/>
            <person name="Rege F."/>
            <person name="Reyes R."/>
            <person name="Rise C."/>
            <person name="Rogov P."/>
            <person name="Ross K."/>
            <person name="Ryan E."/>
            <person name="Settipalli S."/>
            <person name="Shea T."/>
            <person name="Sherpa N."/>
            <person name="Shi L."/>
            <person name="Shih D."/>
            <person name="Sparrow T."/>
            <person name="Spaulding J."/>
            <person name="Stalker J."/>
            <person name="Stange-Thomann N."/>
            <person name="Stavropoulos S."/>
            <person name="Stone C."/>
            <person name="Strader C."/>
            <person name="Tesfaye S."/>
            <person name="Thomson T."/>
            <person name="Thoulutsang Y."/>
            <person name="Thoulutsang D."/>
            <person name="Topham K."/>
            <person name="Topping I."/>
            <person name="Tsamla T."/>
            <person name="Vassiliev H."/>
            <person name="Vo A."/>
            <person name="Wangchuk T."/>
            <person name="Wangdi T."/>
            <person name="Weiand M."/>
            <person name="Wilkinson J."/>
            <person name="Wilson A."/>
            <person name="Yadav S."/>
            <person name="Young G."/>
            <person name="Yu Q."/>
            <person name="Zembek L."/>
            <person name="Zhong D."/>
            <person name="Zimmer A."/>
            <person name="Zwirko Z."/>
            <person name="Jaffe D.B."/>
            <person name="Alvarez P."/>
            <person name="Brockman W."/>
            <person name="Butler J."/>
            <person name="Chin C."/>
            <person name="Gnerre S."/>
            <person name="Grabherr M."/>
            <person name="Kleber M."/>
            <person name="Mauceli E."/>
            <person name="MacCallum I."/>
        </authorList>
    </citation>
    <scope>NUCLEOTIDE SEQUENCE [LARGE SCALE GENOMIC DNA]</scope>
    <source>
        <strain evidence="10">white501</strain>
    </source>
</reference>
<evidence type="ECO:0000259" key="7">
    <source>
        <dbReference type="Pfam" id="PF22248"/>
    </source>
</evidence>
<comment type="subcellular location">
    <subcellularLocation>
        <location evidence="2">Endoplasmic reticulum membrane</location>
        <topology evidence="2">Multi-pass membrane protein</topology>
    </subcellularLocation>
</comment>
<evidence type="ECO:0000313" key="10">
    <source>
        <dbReference type="Proteomes" id="UP000000304"/>
    </source>
</evidence>
<dbReference type="EMBL" id="CM000362">
    <property type="protein sequence ID" value="EDX06748.1"/>
    <property type="molecule type" value="Genomic_DNA"/>
</dbReference>
<dbReference type="PANTHER" id="PTHR12147">
    <property type="entry name" value="METALLOPEPTIDASE M28 FAMILY MEMBER"/>
    <property type="match status" value="1"/>
</dbReference>
<feature type="domain" description="Peptidase M28" evidence="6">
    <location>
        <begin position="10"/>
        <end position="99"/>
    </location>
</feature>
<keyword evidence="4" id="KW-0256">Endoplasmic reticulum</keyword>
<dbReference type="OrthoDB" id="76293at2759"/>
<dbReference type="InterPro" id="IPR053974">
    <property type="entry name" value="ERMP1_1-A_TM"/>
</dbReference>
<dbReference type="InterPro" id="IPR045175">
    <property type="entry name" value="M28_fam"/>
</dbReference>
<keyword evidence="5" id="KW-0812">Transmembrane</keyword>
<proteinExistence type="inferred from homology"/>
<dbReference type="SUPFAM" id="SSF53187">
    <property type="entry name" value="Zn-dependent exopeptidases"/>
    <property type="match status" value="1"/>
</dbReference>
<dbReference type="GO" id="GO:0005789">
    <property type="term" value="C:endoplasmic reticulum membrane"/>
    <property type="evidence" value="ECO:0007669"/>
    <property type="project" value="UniProtKB-SubCell"/>
</dbReference>
<protein>
    <submittedName>
        <fullName evidence="9">GD10865</fullName>
    </submittedName>
</protein>
<dbReference type="Gene3D" id="3.40.630.10">
    <property type="entry name" value="Zn peptidases"/>
    <property type="match status" value="1"/>
</dbReference>
<dbReference type="Pfam" id="PF04389">
    <property type="entry name" value="Peptidase_M28"/>
    <property type="match status" value="1"/>
</dbReference>
<keyword evidence="5" id="KW-1133">Transmembrane helix</keyword>
<dbReference type="AlphaFoldDB" id="B4QCT7"/>
<evidence type="ECO:0000259" key="8">
    <source>
        <dbReference type="Pfam" id="PF22249"/>
    </source>
</evidence>
<dbReference type="InterPro" id="IPR007484">
    <property type="entry name" value="Peptidase_M28"/>
</dbReference>
<evidence type="ECO:0000313" key="9">
    <source>
        <dbReference type="EMBL" id="EDX06748.1"/>
    </source>
</evidence>
<accession>B4QCT7</accession>
<dbReference type="Proteomes" id="UP000000304">
    <property type="component" value="Chromosome 2R"/>
</dbReference>
<dbReference type="PANTHER" id="PTHR12147:SF22">
    <property type="entry name" value="ENDOPLASMIC RETICULUM METALLOPEPTIDASE 1"/>
    <property type="match status" value="1"/>
</dbReference>
<evidence type="ECO:0000259" key="6">
    <source>
        <dbReference type="Pfam" id="PF04389"/>
    </source>
</evidence>
<feature type="transmembrane region" description="Helical" evidence="5">
    <location>
        <begin position="165"/>
        <end position="187"/>
    </location>
</feature>
<dbReference type="InterPro" id="IPR053973">
    <property type="entry name" value="ERMP1-like_C"/>
</dbReference>
<organism evidence="9 10">
    <name type="scientific">Drosophila simulans</name>
    <name type="common">Fruit fly</name>
    <dbReference type="NCBI Taxonomy" id="7240"/>
    <lineage>
        <taxon>Eukaryota</taxon>
        <taxon>Metazoa</taxon>
        <taxon>Ecdysozoa</taxon>
        <taxon>Arthropoda</taxon>
        <taxon>Hexapoda</taxon>
        <taxon>Insecta</taxon>
        <taxon>Pterygota</taxon>
        <taxon>Neoptera</taxon>
        <taxon>Endopterygota</taxon>
        <taxon>Diptera</taxon>
        <taxon>Brachycera</taxon>
        <taxon>Muscomorpha</taxon>
        <taxon>Ephydroidea</taxon>
        <taxon>Drosophilidae</taxon>
        <taxon>Drosophila</taxon>
        <taxon>Sophophora</taxon>
    </lineage>
</organism>
<feature type="transmembrane region" description="Helical" evidence="5">
    <location>
        <begin position="104"/>
        <end position="124"/>
    </location>
</feature>
<dbReference type="PhylomeDB" id="B4QCT7"/>
<feature type="domain" description="Endoplasmic reticulum metallopeptidase 1-like C-terminal" evidence="7">
    <location>
        <begin position="193"/>
        <end position="415"/>
    </location>
</feature>
<evidence type="ECO:0000256" key="3">
    <source>
        <dbReference type="ARBA" id="ARBA00010918"/>
    </source>
</evidence>
<evidence type="ECO:0000256" key="4">
    <source>
        <dbReference type="ARBA" id="ARBA00022824"/>
    </source>
</evidence>
<dbReference type="HOGENOM" id="CLU_659330_0_0_1"/>
<comment type="cofactor">
    <cofactor evidence="1">
        <name>Zn(2+)</name>
        <dbReference type="ChEBI" id="CHEBI:29105"/>
    </cofactor>
</comment>
<feature type="transmembrane region" description="Helical" evidence="5">
    <location>
        <begin position="136"/>
        <end position="159"/>
    </location>
</feature>